<reference evidence="3" key="1">
    <citation type="submission" date="2018-12" db="EMBL/GenBank/DDBJ databases">
        <title>Genome sequencing of Streptococcus sp. KCOM 2412 (= ChDC F135).</title>
        <authorList>
            <person name="Kook J.-K."/>
            <person name="Park S.-N."/>
            <person name="Lim Y.K."/>
        </authorList>
    </citation>
    <scope>NUCLEOTIDE SEQUENCE [LARGE SCALE GENOMIC DNA]</scope>
    <source>
        <strain evidence="3">KCOM 2412</strain>
    </source>
</reference>
<dbReference type="KEGG" id="spei:EHW89_06300"/>
<dbReference type="Proteomes" id="UP000272924">
    <property type="component" value="Chromosome"/>
</dbReference>
<proteinExistence type="predicted"/>
<gene>
    <name evidence="2" type="ORF">EHW89_06300</name>
</gene>
<organism evidence="2 3">
    <name type="scientific">Streptococcus periodonticum</name>
    <dbReference type="NCBI Taxonomy" id="2490633"/>
    <lineage>
        <taxon>Bacteria</taxon>
        <taxon>Bacillati</taxon>
        <taxon>Bacillota</taxon>
        <taxon>Bacilli</taxon>
        <taxon>Lactobacillales</taxon>
        <taxon>Streptococcaceae</taxon>
        <taxon>Streptococcus</taxon>
    </lineage>
</organism>
<dbReference type="GO" id="GO:0016887">
    <property type="term" value="F:ATP hydrolysis activity"/>
    <property type="evidence" value="ECO:0007669"/>
    <property type="project" value="InterPro"/>
</dbReference>
<protein>
    <recommendedName>
        <fullName evidence="1">ATPase AAA-type core domain-containing protein</fullName>
    </recommendedName>
</protein>
<evidence type="ECO:0000259" key="1">
    <source>
        <dbReference type="Pfam" id="PF13304"/>
    </source>
</evidence>
<dbReference type="Pfam" id="PF13304">
    <property type="entry name" value="AAA_21"/>
    <property type="match status" value="1"/>
</dbReference>
<accession>A0A3S9MSH0</accession>
<evidence type="ECO:0000313" key="3">
    <source>
        <dbReference type="Proteomes" id="UP000272924"/>
    </source>
</evidence>
<dbReference type="EMBL" id="CP034543">
    <property type="protein sequence ID" value="AZQ42090.1"/>
    <property type="molecule type" value="Genomic_DNA"/>
</dbReference>
<dbReference type="InterPro" id="IPR027417">
    <property type="entry name" value="P-loop_NTPase"/>
</dbReference>
<dbReference type="InterPro" id="IPR003959">
    <property type="entry name" value="ATPase_AAA_core"/>
</dbReference>
<dbReference type="GO" id="GO:0005524">
    <property type="term" value="F:ATP binding"/>
    <property type="evidence" value="ECO:0007669"/>
    <property type="project" value="InterPro"/>
</dbReference>
<dbReference type="Gene3D" id="3.40.50.300">
    <property type="entry name" value="P-loop containing nucleotide triphosphate hydrolases"/>
    <property type="match status" value="1"/>
</dbReference>
<feature type="domain" description="ATPase AAA-type core" evidence="1">
    <location>
        <begin position="60"/>
        <end position="440"/>
    </location>
</feature>
<keyword evidence="3" id="KW-1185">Reference proteome</keyword>
<dbReference type="AlphaFoldDB" id="A0A3S9MSH0"/>
<evidence type="ECO:0000313" key="2">
    <source>
        <dbReference type="EMBL" id="AZQ42090.1"/>
    </source>
</evidence>
<name>A0A3S9MSH0_9STRE</name>
<sequence>MKLIALVIKQYDKLFKEQIFNFSDEYKVDFNFETNELKIDKNPDYIENFYGESIYNISPIVGINGTGKSTLLRLMRELGKKSDSHLESNSSYFKVFRDNEKFKVDKHNIDIQENENFEVYGDDEQFQEPNVNTAINYYNLHNQSFWGVTGVPENSNILEMEINWSSLANYFRIYSEFYDKEIFSDFKFKILLTKSSSYSESSTKELNNKKEFIKDVCLRLISFFIEKRQDSLGDLKEKIDKALKDIAHFKYRNDDDCESDITFYLEKMRYLDNELASLMNSLKVENQKVSFFEVFQKISDFLFLLNNYIMSIENEKILIKFSRDLSQDQEFLDICKKFDSLRSFLNQNSYLGFNILEFDSFCMSAGETNFIRLFSNALTSQQFNEDIRDYIFLIDEIEMGMHLEWSRKLINNFVEFLKRERRREDVNLQLIFTTHSPYMLSDIKPGNVIMLEKNQETGYSEGKVLQNTFAKNIQEIMKENLIDNIYGDFALAKINSMISRLNGEVAQAGDEEEGLLKEIHLISEPILRNKLLEMYDKKYKTEESSIDKQLNQLNLNVQQRMQVKKMIEENNKK</sequence>
<dbReference type="SUPFAM" id="SSF52540">
    <property type="entry name" value="P-loop containing nucleoside triphosphate hydrolases"/>
    <property type="match status" value="1"/>
</dbReference>
<dbReference type="RefSeq" id="WP_126467381.1">
    <property type="nucleotide sequence ID" value="NZ_CP034543.1"/>
</dbReference>